<proteinExistence type="inferred from homology"/>
<dbReference type="GO" id="GO:0046872">
    <property type="term" value="F:metal ion binding"/>
    <property type="evidence" value="ECO:0007669"/>
    <property type="project" value="UniProtKB-KW"/>
</dbReference>
<name>A0A178I0Y1_9HYPH</name>
<evidence type="ECO:0000313" key="6">
    <source>
        <dbReference type="EMBL" id="OAM78723.1"/>
    </source>
</evidence>
<dbReference type="PANTHER" id="PTHR33337:SF40">
    <property type="entry name" value="CENP-V_GFA DOMAIN-CONTAINING PROTEIN-RELATED"/>
    <property type="match status" value="1"/>
</dbReference>
<keyword evidence="7" id="KW-1185">Reference proteome</keyword>
<accession>A0A178I0Y1</accession>
<comment type="similarity">
    <text evidence="1">Belongs to the Gfa family.</text>
</comment>
<dbReference type="STRING" id="1770058.A3840_05180"/>
<evidence type="ECO:0000256" key="2">
    <source>
        <dbReference type="ARBA" id="ARBA00022723"/>
    </source>
</evidence>
<dbReference type="Gene3D" id="3.90.1590.10">
    <property type="entry name" value="glutathione-dependent formaldehyde- activating enzyme (gfa)"/>
    <property type="match status" value="1"/>
</dbReference>
<sequence>MRRARPRASLRAMSKMPQLGLIATCDCGAVTLHASGRAISMFQCACLNCQKVSGGGHSSVVLLPAEAVRVTGATKSVVRPADSGAKFTRHFCPECGTTLFAQSSRAPAFRIVPAGLFAGQNEWFAPNQLIFARSHQDWDRLAENLPRHQAYRPEASS</sequence>
<dbReference type="InterPro" id="IPR011057">
    <property type="entry name" value="Mss4-like_sf"/>
</dbReference>
<reference evidence="6 7" key="1">
    <citation type="submission" date="2016-03" db="EMBL/GenBank/DDBJ databases">
        <title>Genome sequencing of Devosia sp. S37.</title>
        <authorList>
            <person name="Mohd Nor M."/>
        </authorList>
    </citation>
    <scope>NUCLEOTIDE SEQUENCE [LARGE SCALE GENOMIC DNA]</scope>
    <source>
        <strain evidence="6 7">S37</strain>
    </source>
</reference>
<keyword evidence="2" id="KW-0479">Metal-binding</keyword>
<dbReference type="Pfam" id="PF04828">
    <property type="entry name" value="GFA"/>
    <property type="match status" value="1"/>
</dbReference>
<dbReference type="AlphaFoldDB" id="A0A178I0Y1"/>
<comment type="caution">
    <text evidence="6">The sequence shown here is derived from an EMBL/GenBank/DDBJ whole genome shotgun (WGS) entry which is preliminary data.</text>
</comment>
<organism evidence="6 7">
    <name type="scientific">Devosia elaeis</name>
    <dbReference type="NCBI Taxonomy" id="1770058"/>
    <lineage>
        <taxon>Bacteria</taxon>
        <taxon>Pseudomonadati</taxon>
        <taxon>Pseudomonadota</taxon>
        <taxon>Alphaproteobacteria</taxon>
        <taxon>Hyphomicrobiales</taxon>
        <taxon>Devosiaceae</taxon>
        <taxon>Devosia</taxon>
    </lineage>
</organism>
<evidence type="ECO:0000313" key="7">
    <source>
        <dbReference type="Proteomes" id="UP000078389"/>
    </source>
</evidence>
<evidence type="ECO:0000259" key="5">
    <source>
        <dbReference type="PROSITE" id="PS51891"/>
    </source>
</evidence>
<protein>
    <recommendedName>
        <fullName evidence="5">CENP-V/GFA domain-containing protein</fullName>
    </recommendedName>
</protein>
<keyword evidence="4" id="KW-0456">Lyase</keyword>
<dbReference type="PANTHER" id="PTHR33337">
    <property type="entry name" value="GFA DOMAIN-CONTAINING PROTEIN"/>
    <property type="match status" value="1"/>
</dbReference>
<evidence type="ECO:0000256" key="3">
    <source>
        <dbReference type="ARBA" id="ARBA00022833"/>
    </source>
</evidence>
<dbReference type="Proteomes" id="UP000078389">
    <property type="component" value="Unassembled WGS sequence"/>
</dbReference>
<dbReference type="PROSITE" id="PS51891">
    <property type="entry name" value="CENP_V_GFA"/>
    <property type="match status" value="1"/>
</dbReference>
<evidence type="ECO:0000256" key="1">
    <source>
        <dbReference type="ARBA" id="ARBA00005495"/>
    </source>
</evidence>
<evidence type="ECO:0000256" key="4">
    <source>
        <dbReference type="ARBA" id="ARBA00023239"/>
    </source>
</evidence>
<feature type="domain" description="CENP-V/GFA" evidence="5">
    <location>
        <begin position="18"/>
        <end position="139"/>
    </location>
</feature>
<dbReference type="EMBL" id="LVVY01000067">
    <property type="protein sequence ID" value="OAM78723.1"/>
    <property type="molecule type" value="Genomic_DNA"/>
</dbReference>
<keyword evidence="3" id="KW-0862">Zinc</keyword>
<dbReference type="SUPFAM" id="SSF51316">
    <property type="entry name" value="Mss4-like"/>
    <property type="match status" value="1"/>
</dbReference>
<dbReference type="InterPro" id="IPR006913">
    <property type="entry name" value="CENP-V/GFA"/>
</dbReference>
<dbReference type="GO" id="GO:0016846">
    <property type="term" value="F:carbon-sulfur lyase activity"/>
    <property type="evidence" value="ECO:0007669"/>
    <property type="project" value="InterPro"/>
</dbReference>
<gene>
    <name evidence="6" type="ORF">A3840_05180</name>
</gene>